<dbReference type="HOGENOM" id="CLU_299980_0_0_1"/>
<feature type="region of interest" description="Disordered" evidence="1">
    <location>
        <begin position="788"/>
        <end position="808"/>
    </location>
</feature>
<dbReference type="Proteomes" id="UP000053647">
    <property type="component" value="Unassembled WGS sequence"/>
</dbReference>
<reference evidence="3 4" key="1">
    <citation type="submission" date="2014-06" db="EMBL/GenBank/DDBJ databases">
        <authorList>
            <consortium name="DOE Joint Genome Institute"/>
            <person name="Kuo A."/>
            <person name="Kohler A."/>
            <person name="Nagy L.G."/>
            <person name="Floudas D."/>
            <person name="Copeland A."/>
            <person name="Barry K.W."/>
            <person name="Cichocki N."/>
            <person name="Veneault-Fourrey C."/>
            <person name="LaButti K."/>
            <person name="Lindquist E.A."/>
            <person name="Lipzen A."/>
            <person name="Lundell T."/>
            <person name="Morin E."/>
            <person name="Murat C."/>
            <person name="Sun H."/>
            <person name="Tunlid A."/>
            <person name="Henrissat B."/>
            <person name="Grigoriev I.V."/>
            <person name="Hibbett D.S."/>
            <person name="Martin F."/>
            <person name="Nordberg H.P."/>
            <person name="Cantor M.N."/>
            <person name="Hua S.X."/>
        </authorList>
    </citation>
    <scope>NUCLEOTIDE SEQUENCE [LARGE SCALE GENOMIC DNA]</scope>
    <source>
        <strain evidence="3 4">ATCC 200175</strain>
    </source>
</reference>
<dbReference type="OrthoDB" id="2677857at2759"/>
<feature type="compositionally biased region" description="Low complexity" evidence="1">
    <location>
        <begin position="647"/>
        <end position="658"/>
    </location>
</feature>
<feature type="region of interest" description="Disordered" evidence="1">
    <location>
        <begin position="647"/>
        <end position="670"/>
    </location>
</feature>
<dbReference type="AlphaFoldDB" id="A0A0C9TSU7"/>
<keyword evidence="2" id="KW-0472">Membrane</keyword>
<keyword evidence="4" id="KW-1185">Reference proteome</keyword>
<protein>
    <submittedName>
        <fullName evidence="3">Uncharacterized protein</fullName>
    </submittedName>
</protein>
<evidence type="ECO:0000313" key="4">
    <source>
        <dbReference type="Proteomes" id="UP000053647"/>
    </source>
</evidence>
<gene>
    <name evidence="3" type="ORF">PAXINDRAFT_157671</name>
</gene>
<evidence type="ECO:0000256" key="1">
    <source>
        <dbReference type="SAM" id="MobiDB-lite"/>
    </source>
</evidence>
<feature type="region of interest" description="Disordered" evidence="1">
    <location>
        <begin position="903"/>
        <end position="999"/>
    </location>
</feature>
<dbReference type="EMBL" id="KN819411">
    <property type="protein sequence ID" value="KIJ10271.1"/>
    <property type="molecule type" value="Genomic_DNA"/>
</dbReference>
<evidence type="ECO:0000256" key="2">
    <source>
        <dbReference type="SAM" id="Phobius"/>
    </source>
</evidence>
<reference evidence="4" key="2">
    <citation type="submission" date="2015-01" db="EMBL/GenBank/DDBJ databases">
        <title>Evolutionary Origins and Diversification of the Mycorrhizal Mutualists.</title>
        <authorList>
            <consortium name="DOE Joint Genome Institute"/>
            <consortium name="Mycorrhizal Genomics Consortium"/>
            <person name="Kohler A."/>
            <person name="Kuo A."/>
            <person name="Nagy L.G."/>
            <person name="Floudas D."/>
            <person name="Copeland A."/>
            <person name="Barry K.W."/>
            <person name="Cichocki N."/>
            <person name="Veneault-Fourrey C."/>
            <person name="LaButti K."/>
            <person name="Lindquist E.A."/>
            <person name="Lipzen A."/>
            <person name="Lundell T."/>
            <person name="Morin E."/>
            <person name="Murat C."/>
            <person name="Riley R."/>
            <person name="Ohm R."/>
            <person name="Sun H."/>
            <person name="Tunlid A."/>
            <person name="Henrissat B."/>
            <person name="Grigoriev I.V."/>
            <person name="Hibbett D.S."/>
            <person name="Martin F."/>
        </authorList>
    </citation>
    <scope>NUCLEOTIDE SEQUENCE [LARGE SCALE GENOMIC DNA]</scope>
    <source>
        <strain evidence="4">ATCC 200175</strain>
    </source>
</reference>
<proteinExistence type="predicted"/>
<feature type="region of interest" description="Disordered" evidence="1">
    <location>
        <begin position="513"/>
        <end position="586"/>
    </location>
</feature>
<feature type="region of interest" description="Disordered" evidence="1">
    <location>
        <begin position="63"/>
        <end position="118"/>
    </location>
</feature>
<keyword evidence="2" id="KW-1133">Transmembrane helix</keyword>
<organism evidence="3 4">
    <name type="scientific">Paxillus involutus ATCC 200175</name>
    <dbReference type="NCBI Taxonomy" id="664439"/>
    <lineage>
        <taxon>Eukaryota</taxon>
        <taxon>Fungi</taxon>
        <taxon>Dikarya</taxon>
        <taxon>Basidiomycota</taxon>
        <taxon>Agaricomycotina</taxon>
        <taxon>Agaricomycetes</taxon>
        <taxon>Agaricomycetidae</taxon>
        <taxon>Boletales</taxon>
        <taxon>Paxilineae</taxon>
        <taxon>Paxillaceae</taxon>
        <taxon>Paxillus</taxon>
    </lineage>
</organism>
<feature type="compositionally biased region" description="Polar residues" evidence="1">
    <location>
        <begin position="513"/>
        <end position="524"/>
    </location>
</feature>
<evidence type="ECO:0000313" key="3">
    <source>
        <dbReference type="EMBL" id="KIJ10271.1"/>
    </source>
</evidence>
<feature type="compositionally biased region" description="Low complexity" evidence="1">
    <location>
        <begin position="525"/>
        <end position="571"/>
    </location>
</feature>
<name>A0A0C9TSU7_PAXIN</name>
<feature type="compositionally biased region" description="Polar residues" evidence="1">
    <location>
        <begin position="974"/>
        <end position="985"/>
    </location>
</feature>
<feature type="compositionally biased region" description="Polar residues" evidence="1">
    <location>
        <begin position="94"/>
        <end position="107"/>
    </location>
</feature>
<feature type="transmembrane region" description="Helical" evidence="2">
    <location>
        <begin position="24"/>
        <end position="47"/>
    </location>
</feature>
<accession>A0A0C9TSU7</accession>
<sequence>MALEQCFIGRPIERGKIRKQQLEVAVSIVLALMFSTNSWVATSYITYLTLVNRENISEKMKVKYKKHKSNNEISSSTPRPSLTIPSQPLPHQDFTGTAVGSQPQHLSGSPARVSQPWGRDNPCHLESSLAAIEDRLMTLINGSLHSFLGNLCSMHTALGDILEGVILEAAEVQRSARNIEGEVLQAHGQEMSSPDASHLRFDTSECKMVLLGLRIEPNQAAHYHQQKIWLQAYYEKYYVPCMPSKNYTGFKPVFYEVWFKLWPMREKYCKDREIDPAMQLTPEQEGEIVEAMETRKGQLLAWMRWRGGKARKNRTVLKTDPFKSLQALAKKPKGKRNLTAEQVFSKLFYEEKVKDTFELECDERGLKKVDRKERMEMRRKLTAESWKEAAQDEELRQQVLEEKARRNAQNLADKESITNNDECEVQEQVIKDLPAMLNQLLESLRDKTDWSFTLLTGGRERGKTQTFSIHVGEIKLGMNFVQSYPAFGERVMQPFDLFVRYVHVTHIDGGSTVSGSSHTAAFNTSSQSLSPSDSDFSMNDDTSSLPDASMSSDSDASMGSRSTSPLSNNSSQFHEIPPHGAFLPPAPHAPHMNVLYRQREASIQQKDYLYEEPNLIDPYDDEALERMVHSTNPYFPEVPTPDYNVLPSSSLSGPPLQSCNTPSSSYGGQEPTGAQIEVQDPIMWNIILSMYQTTPESAHSESSMHDSRASQVFKTPVAHPPGYLPLAPHALHSHASGLSTGSVAWGRLPDASQHAHRNDALTVAMRRDASTPAAHADASASAACLDASAPARSTPGPHILPGLAPHTSSINTVSNPESWVSRDLSPLSVQSTNPLQSPVTMRNSIPPADTTFSHYRDVSSPAVSSATSAQLAPNGDSPPLHIPATIIPTPPAINVLAMSRSAPAPNPAVNPEKTIPHTRKSTGGSKQDASPPEVAEIGQSMGMGRKRSRGLVADGANVSVLSPNSEDAPRRSGRSSIPSTRNSMANAIGGIEPRGARRR</sequence>
<keyword evidence="2" id="KW-0812">Transmembrane</keyword>
<feature type="compositionally biased region" description="Polar residues" evidence="1">
    <location>
        <begin position="71"/>
        <end position="86"/>
    </location>
</feature>